<accession>A0A8J2W8G2</accession>
<evidence type="ECO:0000256" key="8">
    <source>
        <dbReference type="ARBA" id="ARBA00023224"/>
    </source>
</evidence>
<feature type="transmembrane region" description="Helical" evidence="11">
    <location>
        <begin position="178"/>
        <end position="198"/>
    </location>
</feature>
<feature type="transmembrane region" description="Helical" evidence="11">
    <location>
        <begin position="340"/>
        <end position="361"/>
    </location>
</feature>
<dbReference type="Pfam" id="PF00001">
    <property type="entry name" value="7tm_1"/>
    <property type="match status" value="1"/>
</dbReference>
<keyword evidence="6 11" id="KW-0472">Membrane</keyword>
<dbReference type="InterPro" id="IPR017452">
    <property type="entry name" value="GPCR_Rhodpsn_7TM"/>
</dbReference>
<evidence type="ECO:0000313" key="14">
    <source>
        <dbReference type="Proteomes" id="UP000789390"/>
    </source>
</evidence>
<evidence type="ECO:0000259" key="12">
    <source>
        <dbReference type="PROSITE" id="PS50262"/>
    </source>
</evidence>
<evidence type="ECO:0000256" key="6">
    <source>
        <dbReference type="ARBA" id="ARBA00023136"/>
    </source>
</evidence>
<evidence type="ECO:0000256" key="11">
    <source>
        <dbReference type="SAM" id="Phobius"/>
    </source>
</evidence>
<evidence type="ECO:0000256" key="9">
    <source>
        <dbReference type="RuleBase" id="RU000688"/>
    </source>
</evidence>
<keyword evidence="3 9" id="KW-0812">Transmembrane</keyword>
<feature type="transmembrane region" description="Helical" evidence="11">
    <location>
        <begin position="99"/>
        <end position="119"/>
    </location>
</feature>
<proteinExistence type="inferred from homology"/>
<gene>
    <name evidence="13" type="ORF">DGAL_LOCUS68</name>
</gene>
<comment type="caution">
    <text evidence="13">The sequence shown here is derived from an EMBL/GenBank/DDBJ whole genome shotgun (WGS) entry which is preliminary data.</text>
</comment>
<keyword evidence="7 9" id="KW-0675">Receptor</keyword>
<dbReference type="PANTHER" id="PTHR45695:SF15">
    <property type="entry name" value="OPSIN RH2"/>
    <property type="match status" value="1"/>
</dbReference>
<dbReference type="OrthoDB" id="5987936at2759"/>
<evidence type="ECO:0000313" key="13">
    <source>
        <dbReference type="EMBL" id="CAH0098021.1"/>
    </source>
</evidence>
<dbReference type="PROSITE" id="PS50262">
    <property type="entry name" value="G_PROTEIN_RECEP_F1_2"/>
    <property type="match status" value="1"/>
</dbReference>
<dbReference type="InterPro" id="IPR000611">
    <property type="entry name" value="NPY_rcpt"/>
</dbReference>
<feature type="transmembrane region" description="Helical" evidence="11">
    <location>
        <begin position="62"/>
        <end position="87"/>
    </location>
</feature>
<dbReference type="GO" id="GO:0005886">
    <property type="term" value="C:plasma membrane"/>
    <property type="evidence" value="ECO:0007669"/>
    <property type="project" value="TreeGrafter"/>
</dbReference>
<dbReference type="EMBL" id="CAKKLH010000001">
    <property type="protein sequence ID" value="CAH0098021.1"/>
    <property type="molecule type" value="Genomic_DNA"/>
</dbReference>
<dbReference type="PANTHER" id="PTHR45695">
    <property type="entry name" value="LEUCOKININ RECEPTOR-RELATED"/>
    <property type="match status" value="1"/>
</dbReference>
<dbReference type="SUPFAM" id="SSF81321">
    <property type="entry name" value="Family A G protein-coupled receptor-like"/>
    <property type="match status" value="1"/>
</dbReference>
<dbReference type="Gene3D" id="1.20.1070.10">
    <property type="entry name" value="Rhodopsin 7-helix transmembrane proteins"/>
    <property type="match status" value="1"/>
</dbReference>
<keyword evidence="8 9" id="KW-0807">Transducer</keyword>
<feature type="transmembrane region" description="Helical" evidence="11">
    <location>
        <begin position="139"/>
        <end position="157"/>
    </location>
</feature>
<feature type="transmembrane region" description="Helical" evidence="11">
    <location>
        <begin position="373"/>
        <end position="398"/>
    </location>
</feature>
<dbReference type="SMART" id="SM01381">
    <property type="entry name" value="7TM_GPCR_Srsx"/>
    <property type="match status" value="1"/>
</dbReference>
<organism evidence="13 14">
    <name type="scientific">Daphnia galeata</name>
    <dbReference type="NCBI Taxonomy" id="27404"/>
    <lineage>
        <taxon>Eukaryota</taxon>
        <taxon>Metazoa</taxon>
        <taxon>Ecdysozoa</taxon>
        <taxon>Arthropoda</taxon>
        <taxon>Crustacea</taxon>
        <taxon>Branchiopoda</taxon>
        <taxon>Diplostraca</taxon>
        <taxon>Cladocera</taxon>
        <taxon>Anomopoda</taxon>
        <taxon>Daphniidae</taxon>
        <taxon>Daphnia</taxon>
    </lineage>
</organism>
<dbReference type="PRINTS" id="PR01012">
    <property type="entry name" value="NRPEPTIDEYR"/>
</dbReference>
<evidence type="ECO:0000256" key="1">
    <source>
        <dbReference type="ARBA" id="ARBA00004141"/>
    </source>
</evidence>
<comment type="subcellular location">
    <subcellularLocation>
        <location evidence="1">Membrane</location>
        <topology evidence="1">Multi-pass membrane protein</topology>
    </subcellularLocation>
</comment>
<name>A0A8J2W8G2_9CRUS</name>
<dbReference type="PROSITE" id="PS00237">
    <property type="entry name" value="G_PROTEIN_RECEP_F1_1"/>
    <property type="match status" value="1"/>
</dbReference>
<reference evidence="13" key="1">
    <citation type="submission" date="2021-11" db="EMBL/GenBank/DDBJ databases">
        <authorList>
            <person name="Schell T."/>
        </authorList>
    </citation>
    <scope>NUCLEOTIDE SEQUENCE</scope>
    <source>
        <strain evidence="13">M5</strain>
    </source>
</reference>
<keyword evidence="4 11" id="KW-1133">Transmembrane helix</keyword>
<evidence type="ECO:0000256" key="2">
    <source>
        <dbReference type="ARBA" id="ARBA00010663"/>
    </source>
</evidence>
<evidence type="ECO:0000256" key="10">
    <source>
        <dbReference type="SAM" id="MobiDB-lite"/>
    </source>
</evidence>
<keyword evidence="14" id="KW-1185">Reference proteome</keyword>
<dbReference type="InterPro" id="IPR000276">
    <property type="entry name" value="GPCR_Rhodpsn"/>
</dbReference>
<protein>
    <recommendedName>
        <fullName evidence="12">G-protein coupled receptors family 1 profile domain-containing protein</fullName>
    </recommendedName>
</protein>
<feature type="region of interest" description="Disordered" evidence="10">
    <location>
        <begin position="266"/>
        <end position="315"/>
    </location>
</feature>
<dbReference type="GO" id="GO:0004983">
    <property type="term" value="F:neuropeptide Y receptor activity"/>
    <property type="evidence" value="ECO:0007669"/>
    <property type="project" value="InterPro"/>
</dbReference>
<evidence type="ECO:0000256" key="5">
    <source>
        <dbReference type="ARBA" id="ARBA00023040"/>
    </source>
</evidence>
<feature type="domain" description="G-protein coupled receptors family 1 profile" evidence="12">
    <location>
        <begin position="78"/>
        <end position="395"/>
    </location>
</feature>
<keyword evidence="5 9" id="KW-0297">G-protein coupled receptor</keyword>
<feature type="transmembrane region" description="Helical" evidence="11">
    <location>
        <begin position="230"/>
        <end position="251"/>
    </location>
</feature>
<sequence length="512" mass="57348">METFHNDTHWQMNCTDKLNCTNLTDGLSELVFNETCTNDYCETDDDYIDRIEAYMFPSVYEWILIGLHCMVFIVGLVGNFLVCLAVYRNHTMRTVTNMFIVNLAIADFLVIFLCLPPTVLWDITETWFMGSTLCKIIPYFQTVSVSVSVLTLTFISVDRWYAICHPLKFRSTIGRAKTAIAAIWIISLLIDIPELVVLETRQGRNISISTVYFTQCQPSWDDETDLYSQLVKFALLYALPLLFISVTYYQIVRVLWRSARLAITGGNRSNTGDNTEESANHNSTTVRLFPKQPSNNHHHHHGHHGATGGNGTGSNKDMLTVNSNASIELQLRSRRKAAKMLVVVVIVFAVCYFPVHLVSILRYTIKLTQNDYTVAAALVSHWLCYFNSAINPVIYNFMSGKFRKEFRRTFRCRCRWLTDHLPGGGHSRSSVSMCAGGSRLNQSMVAVVRVPTGATAFAAALASTAPASTAVATDRLMASNVPPPSAAACYPLRQCRSNHPTARSVRTLTSTT</sequence>
<dbReference type="AlphaFoldDB" id="A0A8J2W8G2"/>
<evidence type="ECO:0000256" key="3">
    <source>
        <dbReference type="ARBA" id="ARBA00022692"/>
    </source>
</evidence>
<evidence type="ECO:0000256" key="7">
    <source>
        <dbReference type="ARBA" id="ARBA00023170"/>
    </source>
</evidence>
<comment type="similarity">
    <text evidence="2 9">Belongs to the G-protein coupled receptor 1 family.</text>
</comment>
<evidence type="ECO:0000256" key="4">
    <source>
        <dbReference type="ARBA" id="ARBA00022989"/>
    </source>
</evidence>
<dbReference type="PRINTS" id="PR00237">
    <property type="entry name" value="GPCRRHODOPSN"/>
</dbReference>
<dbReference type="Proteomes" id="UP000789390">
    <property type="component" value="Unassembled WGS sequence"/>
</dbReference>